<dbReference type="Proteomes" id="UP000287651">
    <property type="component" value="Unassembled WGS sequence"/>
</dbReference>
<sequence>MTSSDSSTNASVVPSAGSGGTSLVEPEASSSGVSFGPSSSVDARVLRDLEVMKAGHDLDTTVTEGSLTAIRERYNIPVEYGLHVVLPGQRPYSSDAPRVAGEVGAANEFDQDLGRLEVRRGVRKGTSTSVVGEGVVHAPIRGAPCPSCQGDGPARGDFSDARRELKEAWVKAHRVDDDDLLKSVKELERV</sequence>
<reference evidence="2 3" key="1">
    <citation type="journal article" date="2014" name="Agronomy (Basel)">
        <title>A Draft Genome Sequence for Ensete ventricosum, the Drought-Tolerant Tree Against Hunger.</title>
        <authorList>
            <person name="Harrison J."/>
            <person name="Moore K.A."/>
            <person name="Paszkiewicz K."/>
            <person name="Jones T."/>
            <person name="Grant M."/>
            <person name="Ambacheew D."/>
            <person name="Muzemil S."/>
            <person name="Studholme D.J."/>
        </authorList>
    </citation>
    <scope>NUCLEOTIDE SEQUENCE [LARGE SCALE GENOMIC DNA]</scope>
</reference>
<proteinExistence type="predicted"/>
<comment type="caution">
    <text evidence="2">The sequence shown here is derived from an EMBL/GenBank/DDBJ whole genome shotgun (WGS) entry which is preliminary data.</text>
</comment>
<gene>
    <name evidence="2" type="ORF">B296_00038483</name>
</gene>
<name>A0A426ZW96_ENSVE</name>
<feature type="compositionally biased region" description="Polar residues" evidence="1">
    <location>
        <begin position="1"/>
        <end position="12"/>
    </location>
</feature>
<evidence type="ECO:0000313" key="3">
    <source>
        <dbReference type="Proteomes" id="UP000287651"/>
    </source>
</evidence>
<organism evidence="2 3">
    <name type="scientific">Ensete ventricosum</name>
    <name type="common">Abyssinian banana</name>
    <name type="synonym">Musa ensete</name>
    <dbReference type="NCBI Taxonomy" id="4639"/>
    <lineage>
        <taxon>Eukaryota</taxon>
        <taxon>Viridiplantae</taxon>
        <taxon>Streptophyta</taxon>
        <taxon>Embryophyta</taxon>
        <taxon>Tracheophyta</taxon>
        <taxon>Spermatophyta</taxon>
        <taxon>Magnoliopsida</taxon>
        <taxon>Liliopsida</taxon>
        <taxon>Zingiberales</taxon>
        <taxon>Musaceae</taxon>
        <taxon>Ensete</taxon>
    </lineage>
</organism>
<protein>
    <submittedName>
        <fullName evidence="2">Uncharacterized protein</fullName>
    </submittedName>
</protein>
<feature type="region of interest" description="Disordered" evidence="1">
    <location>
        <begin position="1"/>
        <end position="39"/>
    </location>
</feature>
<evidence type="ECO:0000313" key="2">
    <source>
        <dbReference type="EMBL" id="RRT68222.1"/>
    </source>
</evidence>
<feature type="compositionally biased region" description="Low complexity" evidence="1">
    <location>
        <begin position="29"/>
        <end position="39"/>
    </location>
</feature>
<dbReference type="EMBL" id="AMZH03004761">
    <property type="protein sequence ID" value="RRT68222.1"/>
    <property type="molecule type" value="Genomic_DNA"/>
</dbReference>
<evidence type="ECO:0000256" key="1">
    <source>
        <dbReference type="SAM" id="MobiDB-lite"/>
    </source>
</evidence>
<dbReference type="AlphaFoldDB" id="A0A426ZW96"/>
<accession>A0A426ZW96</accession>